<gene>
    <name evidence="6" type="ORF">SAMN02910417_01201</name>
</gene>
<dbReference type="CDD" id="cd05466">
    <property type="entry name" value="PBP2_LTTR_substrate"/>
    <property type="match status" value="1"/>
</dbReference>
<reference evidence="6 7" key="1">
    <citation type="submission" date="2016-10" db="EMBL/GenBank/DDBJ databases">
        <authorList>
            <person name="de Groot N.N."/>
        </authorList>
    </citation>
    <scope>NUCLEOTIDE SEQUENCE [LARGE SCALE GENOMIC DNA]</scope>
    <source>
        <strain evidence="6 7">DSM 3217</strain>
    </source>
</reference>
<organism evidence="6 7">
    <name type="scientific">Eubacterium oxidoreducens</name>
    <dbReference type="NCBI Taxonomy" id="1732"/>
    <lineage>
        <taxon>Bacteria</taxon>
        <taxon>Bacillati</taxon>
        <taxon>Bacillota</taxon>
        <taxon>Clostridia</taxon>
        <taxon>Eubacteriales</taxon>
        <taxon>Eubacteriaceae</taxon>
        <taxon>Eubacterium</taxon>
    </lineage>
</organism>
<dbReference type="GO" id="GO:0005829">
    <property type="term" value="C:cytosol"/>
    <property type="evidence" value="ECO:0007669"/>
    <property type="project" value="TreeGrafter"/>
</dbReference>
<evidence type="ECO:0000313" key="7">
    <source>
        <dbReference type="Proteomes" id="UP000199228"/>
    </source>
</evidence>
<dbReference type="SUPFAM" id="SSF46785">
    <property type="entry name" value="Winged helix' DNA-binding domain"/>
    <property type="match status" value="1"/>
</dbReference>
<protein>
    <submittedName>
        <fullName evidence="6">DNA-binding transcriptional regulator, LysR family</fullName>
    </submittedName>
</protein>
<dbReference type="Gene3D" id="3.40.190.290">
    <property type="match status" value="1"/>
</dbReference>
<dbReference type="Pfam" id="PF03466">
    <property type="entry name" value="LysR_substrate"/>
    <property type="match status" value="1"/>
</dbReference>
<keyword evidence="3 6" id="KW-0238">DNA-binding</keyword>
<keyword evidence="2" id="KW-0805">Transcription regulation</keyword>
<sequence>MDTARYRAFLTAAETGSIRNAADVLGYTSSGVSQLIKSLEEDLQLILFFRGKKGVTLTSAGEMVFPVIHKIVSQENHLMQLAADLNGTVFGTVNVDTYHSLAAAWMPEIISAFQQIYPEVRINLFEGTQQDIVERLLTGRSDVAIFNDSAMSGKYDWIPLKEDPMLAVVPITHPMAQEEVFPIEKFEGERFIMPEHGYDFDVMRILAPYKIKPDIYLSTFDSYIVLEMVEKELGISMVNGACMKDREQDGKLKALPLEPPNSLEMGIAVISLKDAAPAVLKFIEYTEKIMKEL</sequence>
<dbReference type="PANTHER" id="PTHR30419">
    <property type="entry name" value="HTH-TYPE TRANSCRIPTIONAL REGULATOR YBHD"/>
    <property type="match status" value="1"/>
</dbReference>
<dbReference type="PANTHER" id="PTHR30419:SF28">
    <property type="entry name" value="HTH-TYPE TRANSCRIPTIONAL REGULATOR BSDA"/>
    <property type="match status" value="1"/>
</dbReference>
<dbReference type="InterPro" id="IPR036390">
    <property type="entry name" value="WH_DNA-bd_sf"/>
</dbReference>
<keyword evidence="7" id="KW-1185">Reference proteome</keyword>
<accession>A0A1G6B5N2</accession>
<dbReference type="GO" id="GO:0003677">
    <property type="term" value="F:DNA binding"/>
    <property type="evidence" value="ECO:0007669"/>
    <property type="project" value="UniProtKB-KW"/>
</dbReference>
<feature type="domain" description="HTH lysR-type" evidence="5">
    <location>
        <begin position="1"/>
        <end position="58"/>
    </location>
</feature>
<dbReference type="Pfam" id="PF00126">
    <property type="entry name" value="HTH_1"/>
    <property type="match status" value="1"/>
</dbReference>
<evidence type="ECO:0000259" key="5">
    <source>
        <dbReference type="PROSITE" id="PS50931"/>
    </source>
</evidence>
<dbReference type="EMBL" id="FMXR01000008">
    <property type="protein sequence ID" value="SDB15901.1"/>
    <property type="molecule type" value="Genomic_DNA"/>
</dbReference>
<dbReference type="GO" id="GO:0003700">
    <property type="term" value="F:DNA-binding transcription factor activity"/>
    <property type="evidence" value="ECO:0007669"/>
    <property type="project" value="InterPro"/>
</dbReference>
<name>A0A1G6B5N2_EUBOX</name>
<dbReference type="PROSITE" id="PS50931">
    <property type="entry name" value="HTH_LYSR"/>
    <property type="match status" value="1"/>
</dbReference>
<evidence type="ECO:0000313" key="6">
    <source>
        <dbReference type="EMBL" id="SDB15901.1"/>
    </source>
</evidence>
<dbReference type="STRING" id="1732.SAMN02910417_01201"/>
<dbReference type="RefSeq" id="WP_090173239.1">
    <property type="nucleotide sequence ID" value="NZ_FMXR01000008.1"/>
</dbReference>
<dbReference type="OrthoDB" id="63123at2"/>
<dbReference type="InterPro" id="IPR050950">
    <property type="entry name" value="HTH-type_LysR_regulators"/>
</dbReference>
<evidence type="ECO:0000256" key="1">
    <source>
        <dbReference type="ARBA" id="ARBA00009437"/>
    </source>
</evidence>
<keyword evidence="4" id="KW-0804">Transcription</keyword>
<dbReference type="Proteomes" id="UP000199228">
    <property type="component" value="Unassembled WGS sequence"/>
</dbReference>
<dbReference type="InterPro" id="IPR000847">
    <property type="entry name" value="LysR_HTH_N"/>
</dbReference>
<evidence type="ECO:0000256" key="3">
    <source>
        <dbReference type="ARBA" id="ARBA00023125"/>
    </source>
</evidence>
<dbReference type="InterPro" id="IPR036388">
    <property type="entry name" value="WH-like_DNA-bd_sf"/>
</dbReference>
<dbReference type="AlphaFoldDB" id="A0A1G6B5N2"/>
<evidence type="ECO:0000256" key="2">
    <source>
        <dbReference type="ARBA" id="ARBA00023015"/>
    </source>
</evidence>
<dbReference type="SUPFAM" id="SSF53850">
    <property type="entry name" value="Periplasmic binding protein-like II"/>
    <property type="match status" value="1"/>
</dbReference>
<comment type="similarity">
    <text evidence="1">Belongs to the LysR transcriptional regulatory family.</text>
</comment>
<dbReference type="Gene3D" id="1.10.10.10">
    <property type="entry name" value="Winged helix-like DNA-binding domain superfamily/Winged helix DNA-binding domain"/>
    <property type="match status" value="1"/>
</dbReference>
<evidence type="ECO:0000256" key="4">
    <source>
        <dbReference type="ARBA" id="ARBA00023163"/>
    </source>
</evidence>
<proteinExistence type="inferred from homology"/>
<dbReference type="InterPro" id="IPR005119">
    <property type="entry name" value="LysR_subst-bd"/>
</dbReference>